<name>A0A8J2KBI8_9HEXA</name>
<gene>
    <name evidence="1" type="ORF">AFUS01_LOCUS23015</name>
</gene>
<proteinExistence type="predicted"/>
<keyword evidence="2" id="KW-1185">Reference proteome</keyword>
<reference evidence="1" key="1">
    <citation type="submission" date="2021-06" db="EMBL/GenBank/DDBJ databases">
        <authorList>
            <person name="Hodson N. C."/>
            <person name="Mongue J. A."/>
            <person name="Jaron S. K."/>
        </authorList>
    </citation>
    <scope>NUCLEOTIDE SEQUENCE</scope>
</reference>
<dbReference type="Proteomes" id="UP000708208">
    <property type="component" value="Unassembled WGS sequence"/>
</dbReference>
<evidence type="ECO:0000313" key="1">
    <source>
        <dbReference type="EMBL" id="CAG7734637.1"/>
    </source>
</evidence>
<dbReference type="AlphaFoldDB" id="A0A8J2KBI8"/>
<comment type="caution">
    <text evidence="1">The sequence shown here is derived from an EMBL/GenBank/DDBJ whole genome shotgun (WGS) entry which is preliminary data.</text>
</comment>
<accession>A0A8J2KBI8</accession>
<evidence type="ECO:0000313" key="2">
    <source>
        <dbReference type="Proteomes" id="UP000708208"/>
    </source>
</evidence>
<organism evidence="1 2">
    <name type="scientific">Allacma fusca</name>
    <dbReference type="NCBI Taxonomy" id="39272"/>
    <lineage>
        <taxon>Eukaryota</taxon>
        <taxon>Metazoa</taxon>
        <taxon>Ecdysozoa</taxon>
        <taxon>Arthropoda</taxon>
        <taxon>Hexapoda</taxon>
        <taxon>Collembola</taxon>
        <taxon>Symphypleona</taxon>
        <taxon>Sminthuridae</taxon>
        <taxon>Allacma</taxon>
    </lineage>
</organism>
<dbReference type="EMBL" id="CAJVCH010273516">
    <property type="protein sequence ID" value="CAG7734637.1"/>
    <property type="molecule type" value="Genomic_DNA"/>
</dbReference>
<sequence>CSYVSLSSVAGTYRSRISRTVFIRRISWVFSLWSNFSIWCKPVPMPAAKVFTVLTTKDPRVLEMFNVELLFDPMDFNYTFTEDDSDDEYFDVEEFQFILLYESFEFFRRNR</sequence>
<feature type="non-terminal residue" evidence="1">
    <location>
        <position position="1"/>
    </location>
</feature>
<protein>
    <submittedName>
        <fullName evidence="1">Uncharacterized protein</fullName>
    </submittedName>
</protein>